<proteinExistence type="predicted"/>
<evidence type="ECO:0000313" key="1">
    <source>
        <dbReference type="EMBL" id="KDP30541.1"/>
    </source>
</evidence>
<gene>
    <name evidence="1" type="ORF">JCGZ_15250</name>
</gene>
<dbReference type="Proteomes" id="UP000027138">
    <property type="component" value="Unassembled WGS sequence"/>
</dbReference>
<evidence type="ECO:0000313" key="2">
    <source>
        <dbReference type="Proteomes" id="UP000027138"/>
    </source>
</evidence>
<reference evidence="1 2" key="1">
    <citation type="journal article" date="2014" name="PLoS ONE">
        <title>Global Analysis of Gene Expression Profiles in Physic Nut (Jatropha curcas L.) Seedlings Exposed to Salt Stress.</title>
        <authorList>
            <person name="Zhang L."/>
            <person name="Zhang C."/>
            <person name="Wu P."/>
            <person name="Chen Y."/>
            <person name="Li M."/>
            <person name="Jiang H."/>
            <person name="Wu G."/>
        </authorList>
    </citation>
    <scope>NUCLEOTIDE SEQUENCE [LARGE SCALE GENOMIC DNA]</scope>
    <source>
        <strain evidence="2">cv. GZQX0401</strain>
        <tissue evidence="1">Young leaves</tissue>
    </source>
</reference>
<keyword evidence="2" id="KW-1185">Reference proteome</keyword>
<evidence type="ECO:0008006" key="3">
    <source>
        <dbReference type="Google" id="ProtNLM"/>
    </source>
</evidence>
<accession>A0A067K2U1</accession>
<name>A0A067K2U1_JATCU</name>
<protein>
    <recommendedName>
        <fullName evidence="3">Aminotransferase-like plant mobile domain-containing protein</fullName>
    </recommendedName>
</protein>
<organism evidence="1 2">
    <name type="scientific">Jatropha curcas</name>
    <name type="common">Barbados nut</name>
    <dbReference type="NCBI Taxonomy" id="180498"/>
    <lineage>
        <taxon>Eukaryota</taxon>
        <taxon>Viridiplantae</taxon>
        <taxon>Streptophyta</taxon>
        <taxon>Embryophyta</taxon>
        <taxon>Tracheophyta</taxon>
        <taxon>Spermatophyta</taxon>
        <taxon>Magnoliopsida</taxon>
        <taxon>eudicotyledons</taxon>
        <taxon>Gunneridae</taxon>
        <taxon>Pentapetalae</taxon>
        <taxon>rosids</taxon>
        <taxon>fabids</taxon>
        <taxon>Malpighiales</taxon>
        <taxon>Euphorbiaceae</taxon>
        <taxon>Crotonoideae</taxon>
        <taxon>Jatropheae</taxon>
        <taxon>Jatropha</taxon>
    </lineage>
</organism>
<dbReference type="AlphaFoldDB" id="A0A067K2U1"/>
<dbReference type="EMBL" id="KK914666">
    <property type="protein sequence ID" value="KDP30541.1"/>
    <property type="molecule type" value="Genomic_DNA"/>
</dbReference>
<sequence>MEPTISDKRVGYESIISRYESIISHYEEMPREHMEEIDVDVVAQAFLFYLPSTTLFTNHDNNVDLALLPPILCFVESRQIAEYPNFVHAAVRYQQRMLLLPNLFYDMYYLEERVYEWDLGPNRRRVPHDVSYYMLSTRLNFWSMSLRRLSLTPLLKWRSLIGIMAVPQLGATSMSGGALILRLRTRLSLLAGWSIAQVSIADYNEVSQLYEVACLKLAMVRLSDEHIFRVSMAPRVGRGREFQHGG</sequence>